<feature type="region of interest" description="Disordered" evidence="1">
    <location>
        <begin position="222"/>
        <end position="248"/>
    </location>
</feature>
<proteinExistence type="predicted"/>
<evidence type="ECO:0000313" key="2">
    <source>
        <dbReference type="EMBL" id="KAF4734733.1"/>
    </source>
</evidence>
<gene>
    <name evidence="2" type="ORF">FOZ63_028823</name>
</gene>
<accession>A0A7J6SPJ1</accession>
<reference evidence="2 3" key="1">
    <citation type="submission" date="2020-04" db="EMBL/GenBank/DDBJ databases">
        <title>Perkinsus olseni comparative genomics.</title>
        <authorList>
            <person name="Bogema D.R."/>
        </authorList>
    </citation>
    <scope>NUCLEOTIDE SEQUENCE [LARGE SCALE GENOMIC DNA]</scope>
    <source>
        <strain evidence="2 3">ATCC PRA-207</strain>
    </source>
</reference>
<comment type="caution">
    <text evidence="2">The sequence shown here is derived from an EMBL/GenBank/DDBJ whole genome shotgun (WGS) entry which is preliminary data.</text>
</comment>
<protein>
    <submittedName>
        <fullName evidence="2">Uncharacterized protein</fullName>
    </submittedName>
</protein>
<dbReference type="Proteomes" id="UP000553632">
    <property type="component" value="Unassembled WGS sequence"/>
</dbReference>
<name>A0A7J6SPJ1_PEROL</name>
<organism evidence="2 3">
    <name type="scientific">Perkinsus olseni</name>
    <name type="common">Perkinsus atlanticus</name>
    <dbReference type="NCBI Taxonomy" id="32597"/>
    <lineage>
        <taxon>Eukaryota</taxon>
        <taxon>Sar</taxon>
        <taxon>Alveolata</taxon>
        <taxon>Perkinsozoa</taxon>
        <taxon>Perkinsea</taxon>
        <taxon>Perkinsida</taxon>
        <taxon>Perkinsidae</taxon>
        <taxon>Perkinsus</taxon>
    </lineage>
</organism>
<evidence type="ECO:0000313" key="3">
    <source>
        <dbReference type="Proteomes" id="UP000553632"/>
    </source>
</evidence>
<dbReference type="EMBL" id="JABANO010016693">
    <property type="protein sequence ID" value="KAF4734733.1"/>
    <property type="molecule type" value="Genomic_DNA"/>
</dbReference>
<sequence>MKYWPVVRLEPRFPDEGSARSAKIEGFSVKEISTDRALLVLTVDAFTEVKLTKEGDEGAWIVCHCMAHRLDLAVSSDMWKRSSICQRIKRTLRIAYSVFNRSGQRRRELKRFDGEFGCALAFEAAVYTAASTSTVCSDTCLSILYWSKDPIAAFIARRNMARGDKTDREQVDDIKELELVIRQAAFAESAAPMKQYISRGNRAGEPTAGYDADEVQKTIDEMEADREAHDEAKAKKDEKKTSASARRGERALCQAVRVALVRGSAMELQGG</sequence>
<keyword evidence="3" id="KW-1185">Reference proteome</keyword>
<evidence type="ECO:0000256" key="1">
    <source>
        <dbReference type="SAM" id="MobiDB-lite"/>
    </source>
</evidence>
<dbReference type="AlphaFoldDB" id="A0A7J6SPJ1"/>